<dbReference type="InterPro" id="IPR002035">
    <property type="entry name" value="VWF_A"/>
</dbReference>
<keyword evidence="3" id="KW-1185">Reference proteome</keyword>
<protein>
    <submittedName>
        <fullName evidence="4">VWFA domain-containing protein</fullName>
    </submittedName>
</protein>
<dbReference type="SUPFAM" id="SSF53300">
    <property type="entry name" value="vWA-like"/>
    <property type="match status" value="1"/>
</dbReference>
<evidence type="ECO:0000256" key="1">
    <source>
        <dbReference type="SAM" id="SignalP"/>
    </source>
</evidence>
<dbReference type="PANTHER" id="PTHR31024">
    <property type="entry name" value="C-TYPE LECTIN"/>
    <property type="match status" value="1"/>
</dbReference>
<dbReference type="AlphaFoldDB" id="A0A914EKY8"/>
<proteinExistence type="predicted"/>
<keyword evidence="1" id="KW-0732">Signal</keyword>
<evidence type="ECO:0000313" key="3">
    <source>
        <dbReference type="Proteomes" id="UP000887540"/>
    </source>
</evidence>
<dbReference type="WBParaSite" id="ACRNAN_scaffold9206.g7923.t1">
    <property type="protein sequence ID" value="ACRNAN_scaffold9206.g7923.t1"/>
    <property type="gene ID" value="ACRNAN_scaffold9206.g7923"/>
</dbReference>
<feature type="signal peptide" evidence="1">
    <location>
        <begin position="1"/>
        <end position="16"/>
    </location>
</feature>
<accession>A0A914EKY8</accession>
<feature type="domain" description="VWFA" evidence="2">
    <location>
        <begin position="58"/>
        <end position="173"/>
    </location>
</feature>
<evidence type="ECO:0000313" key="4">
    <source>
        <dbReference type="WBParaSite" id="ACRNAN_scaffold9206.g7923.t1"/>
    </source>
</evidence>
<dbReference type="Proteomes" id="UP000887540">
    <property type="component" value="Unplaced"/>
</dbReference>
<evidence type="ECO:0000259" key="2">
    <source>
        <dbReference type="PROSITE" id="PS50234"/>
    </source>
</evidence>
<dbReference type="PROSITE" id="PS50234">
    <property type="entry name" value="VWFA"/>
    <property type="match status" value="1"/>
</dbReference>
<dbReference type="Pfam" id="PF00092">
    <property type="entry name" value="VWA"/>
    <property type="match status" value="1"/>
</dbReference>
<feature type="chain" id="PRO_5038054131" evidence="1">
    <location>
        <begin position="17"/>
        <end position="173"/>
    </location>
</feature>
<dbReference type="InterPro" id="IPR036465">
    <property type="entry name" value="vWFA_dom_sf"/>
</dbReference>
<organism evidence="3 4">
    <name type="scientific">Acrobeloides nanus</name>
    <dbReference type="NCBI Taxonomy" id="290746"/>
    <lineage>
        <taxon>Eukaryota</taxon>
        <taxon>Metazoa</taxon>
        <taxon>Ecdysozoa</taxon>
        <taxon>Nematoda</taxon>
        <taxon>Chromadorea</taxon>
        <taxon>Rhabditida</taxon>
        <taxon>Tylenchina</taxon>
        <taxon>Cephalobomorpha</taxon>
        <taxon>Cephaloboidea</taxon>
        <taxon>Cephalobidae</taxon>
        <taxon>Acrobeloides</taxon>
    </lineage>
</organism>
<dbReference type="PANTHER" id="PTHR31024:SF3">
    <property type="entry name" value="C-TYPE LECTIN-RELATED"/>
    <property type="match status" value="1"/>
</dbReference>
<name>A0A914EKY8_9BILA</name>
<dbReference type="Gene3D" id="3.40.50.410">
    <property type="entry name" value="von Willebrand factor, type A domain"/>
    <property type="match status" value="1"/>
</dbReference>
<reference evidence="4" key="1">
    <citation type="submission" date="2022-11" db="UniProtKB">
        <authorList>
            <consortium name="WormBaseParasite"/>
        </authorList>
    </citation>
    <scope>IDENTIFICATION</scope>
</reference>
<sequence length="173" mass="18460">MLKIALLISLIVCALSLDEYDYDVSNTGAPVTTGGPTNPLSNSDGTPCNCNTATMWLDLILIADRSKSIGVGGLGSIGTQLATNLYGINIAQSGADYYTRVGLIVFSSDVQVIGGLNKYNSYNDLTNDLLNLESYHKADDNVVDIYAALKSAQDMFQTQAANNANRNARQVVL</sequence>